<evidence type="ECO:0000259" key="9">
    <source>
        <dbReference type="PROSITE" id="PS50868"/>
    </source>
</evidence>
<evidence type="ECO:0000313" key="10">
    <source>
        <dbReference type="Proteomes" id="UP000035680"/>
    </source>
</evidence>
<dbReference type="AlphaFoldDB" id="A0A0K0FN35"/>
<proteinExistence type="predicted"/>
<dbReference type="STRING" id="75913.A0A0K0FN35"/>
<dbReference type="SMART" id="SM00508">
    <property type="entry name" value="PostSET"/>
    <property type="match status" value="1"/>
</dbReference>
<dbReference type="InterPro" id="IPR050973">
    <property type="entry name" value="H3K9_Histone-Lys_N-MTase"/>
</dbReference>
<accession>A0A0K0FN35</accession>
<keyword evidence="10" id="KW-1185">Reference proteome</keyword>
<dbReference type="PANTHER" id="PTHR46223:SF3">
    <property type="entry name" value="HISTONE-LYSINE N-METHYLTRANSFERASE SET-23"/>
    <property type="match status" value="1"/>
</dbReference>
<dbReference type="InterPro" id="IPR046341">
    <property type="entry name" value="SET_dom_sf"/>
</dbReference>
<dbReference type="Pfam" id="PF00856">
    <property type="entry name" value="SET"/>
    <property type="match status" value="1"/>
</dbReference>
<evidence type="ECO:0000256" key="3">
    <source>
        <dbReference type="ARBA" id="ARBA00022603"/>
    </source>
</evidence>
<organism evidence="10 11">
    <name type="scientific">Strongyloides venezuelensis</name>
    <name type="common">Threadworm</name>
    <dbReference type="NCBI Taxonomy" id="75913"/>
    <lineage>
        <taxon>Eukaryota</taxon>
        <taxon>Metazoa</taxon>
        <taxon>Ecdysozoa</taxon>
        <taxon>Nematoda</taxon>
        <taxon>Chromadorea</taxon>
        <taxon>Rhabditida</taxon>
        <taxon>Tylenchina</taxon>
        <taxon>Panagrolaimomorpha</taxon>
        <taxon>Strongyloidoidea</taxon>
        <taxon>Strongyloididae</taxon>
        <taxon>Strongyloides</taxon>
    </lineage>
</organism>
<sequence length="404" mass="47155">MEDSSSESEEEYFQEYYDEEFFEDLETISGTDHILFVIGRNEKRTKYIVVTDDYGDNTPMSKYIKVWKAPKNIDEFMKAKINRLNDRHCIISALARQNPDVPVRMNPFAPTNDDDFDIMVKCMYLSWSYYFTTTKTFRGNKVFVVNYVDDEWPQFVYDNRSMSAEEGKFKNVPKIKGCTDCSSTPHESGCTEVKKWFIEIFGDLLDEDAFLPFFECSNECRCFRQTKSICKKRVSCLNRDRIPLVIFKTADKGWALAAGKDMEAGKLVTEYVGVIHDDDETSIRSDYTYTFNMDYMREPLEEKYGPTLKRDYRYYLIDSKRFGNESRFANHSCDPNMEIIVSFGTYKCPTYHKVFYFTKKDVPMGSELTVKYFHTPGTDANNAVKCHCGSVNCMKFLPILQKSN</sequence>
<dbReference type="GO" id="GO:0046872">
    <property type="term" value="F:metal ion binding"/>
    <property type="evidence" value="ECO:0007669"/>
    <property type="project" value="UniProtKB-KW"/>
</dbReference>
<dbReference type="GO" id="GO:0005694">
    <property type="term" value="C:chromosome"/>
    <property type="evidence" value="ECO:0007669"/>
    <property type="project" value="UniProtKB-SubCell"/>
</dbReference>
<evidence type="ECO:0000256" key="2">
    <source>
        <dbReference type="ARBA" id="ARBA00022454"/>
    </source>
</evidence>
<evidence type="ECO:0000313" key="11">
    <source>
        <dbReference type="WBParaSite" id="SVE_1041500.1"/>
    </source>
</evidence>
<dbReference type="GO" id="GO:0008168">
    <property type="term" value="F:methyltransferase activity"/>
    <property type="evidence" value="ECO:0007669"/>
    <property type="project" value="UniProtKB-KW"/>
</dbReference>
<evidence type="ECO:0000256" key="6">
    <source>
        <dbReference type="ARBA" id="ARBA00022723"/>
    </source>
</evidence>
<keyword evidence="3" id="KW-0489">Methyltransferase</keyword>
<keyword evidence="4" id="KW-0808">Transferase</keyword>
<keyword evidence="5" id="KW-0949">S-adenosyl-L-methionine</keyword>
<dbReference type="PANTHER" id="PTHR46223">
    <property type="entry name" value="HISTONE-LYSINE N-METHYLTRANSFERASE SUV39H"/>
    <property type="match status" value="1"/>
</dbReference>
<comment type="subcellular location">
    <subcellularLocation>
        <location evidence="1">Chromosome</location>
    </subcellularLocation>
</comment>
<feature type="domain" description="Post-SET" evidence="9">
    <location>
        <begin position="382"/>
        <end position="398"/>
    </location>
</feature>
<name>A0A0K0FN35_STRVS</name>
<dbReference type="InterPro" id="IPR001214">
    <property type="entry name" value="SET_dom"/>
</dbReference>
<evidence type="ECO:0000259" key="8">
    <source>
        <dbReference type="PROSITE" id="PS50280"/>
    </source>
</evidence>
<evidence type="ECO:0000256" key="1">
    <source>
        <dbReference type="ARBA" id="ARBA00004286"/>
    </source>
</evidence>
<protein>
    <submittedName>
        <fullName evidence="11">Histone-lysine N-methyltransferase</fullName>
    </submittedName>
</protein>
<dbReference type="GO" id="GO:0032259">
    <property type="term" value="P:methylation"/>
    <property type="evidence" value="ECO:0007669"/>
    <property type="project" value="UniProtKB-KW"/>
</dbReference>
<evidence type="ECO:0000256" key="4">
    <source>
        <dbReference type="ARBA" id="ARBA00022679"/>
    </source>
</evidence>
<dbReference type="Gene3D" id="2.170.270.10">
    <property type="entry name" value="SET domain"/>
    <property type="match status" value="1"/>
</dbReference>
<dbReference type="SUPFAM" id="SSF82199">
    <property type="entry name" value="SET domain"/>
    <property type="match status" value="1"/>
</dbReference>
<keyword evidence="7" id="KW-0862">Zinc</keyword>
<dbReference type="PROSITE" id="PS50868">
    <property type="entry name" value="POST_SET"/>
    <property type="match status" value="1"/>
</dbReference>
<reference evidence="10" key="1">
    <citation type="submission" date="2014-07" db="EMBL/GenBank/DDBJ databases">
        <authorList>
            <person name="Martin A.A"/>
            <person name="De Silva N."/>
        </authorList>
    </citation>
    <scope>NUCLEOTIDE SEQUENCE</scope>
</reference>
<evidence type="ECO:0000256" key="5">
    <source>
        <dbReference type="ARBA" id="ARBA00022691"/>
    </source>
</evidence>
<feature type="domain" description="SET" evidence="8">
    <location>
        <begin position="242"/>
        <end position="373"/>
    </location>
</feature>
<dbReference type="Proteomes" id="UP000035680">
    <property type="component" value="Unassembled WGS sequence"/>
</dbReference>
<dbReference type="PROSITE" id="PS50280">
    <property type="entry name" value="SET"/>
    <property type="match status" value="1"/>
</dbReference>
<keyword evidence="6" id="KW-0479">Metal-binding</keyword>
<dbReference type="InterPro" id="IPR003616">
    <property type="entry name" value="Post-SET_dom"/>
</dbReference>
<reference evidence="11" key="2">
    <citation type="submission" date="2015-08" db="UniProtKB">
        <authorList>
            <consortium name="WormBaseParasite"/>
        </authorList>
    </citation>
    <scope>IDENTIFICATION</scope>
</reference>
<dbReference type="SMART" id="SM00317">
    <property type="entry name" value="SET"/>
    <property type="match status" value="1"/>
</dbReference>
<keyword evidence="2" id="KW-0158">Chromosome</keyword>
<evidence type="ECO:0000256" key="7">
    <source>
        <dbReference type="ARBA" id="ARBA00022833"/>
    </source>
</evidence>
<dbReference type="WBParaSite" id="SVE_1041500.1">
    <property type="protein sequence ID" value="SVE_1041500.1"/>
    <property type="gene ID" value="SVE_1041500"/>
</dbReference>